<feature type="compositionally biased region" description="Polar residues" evidence="1">
    <location>
        <begin position="602"/>
        <end position="619"/>
    </location>
</feature>
<name>A0ABS8V6B1_DATST</name>
<feature type="region of interest" description="Disordered" evidence="1">
    <location>
        <begin position="283"/>
        <end position="305"/>
    </location>
</feature>
<dbReference type="PANTHER" id="PTHR47212:SF13">
    <property type="entry name" value="DUF4378 DOMAIN-CONTAINING PROTEIN"/>
    <property type="match status" value="1"/>
</dbReference>
<sequence length="953" mass="106757">MAKRSQRHSLRYEKDRAGCIWGLISIFDFRHGRTTRKLLSDRKRVSNPALGSASSSSMQELPNPSDNRLNNEDDEGSEAVVPDPRTSVKELMEEEMVNEQSLKNQGNGTETDAEELNSQKSWHARKNSRRTRRAFPRPSNTHSHDLDDAGYLRSEAPSHPDSGGTALDDLDIVMEELCQIHQKNRKFVKLPHGLHNDHNKQSDQTHPAVEEKVNAAIEVFINQRSRNNKQLGEDTKTLQSKEFMDALKTLSSNKDFILRLLQDPNSRLVKQIGSLEDAQFEEKQRPNLVSESNMSEEKRVHAKTDDVISHKQRNFFRRRSKSQEIYPPMGDETPRPSSKIVILKPGPAGLQSPSAQINVNTPVRSQYTEKHTMQNERNTSQFSFTEIKRKLKHAMGKDRHGISPEGTIRRFPPEQLKRSSSDRGISGENLGWSSPNRDHFYTEKFAKSPLGIKRGDKIVKSKSVEAVTATEASDFPRPGMSSIYIEAKKHLVEMLDNEDETTEVSSGQLPRSLGRILSFPEYNSTPGCSPRKNSKDGMLPSQMREPLTNPIQGENDDKLQHVREDHVTGPSPSSQDIEIESSCSDEYPNECTKSASTNLEVPCENGNTLDENAPSTGHTSPEGDLTEEAIKTRCQGEGGILSAPIDREIQVDGDATKAVDDGSSSHGFELSFDCLKEHPSGKDQKTRSSPPASPADSSSPRKVEDPDSAVDRKERPSPISVLEPLFAEDDVSPASTICRPVDPEIQPRKIHFEEPVPSISEQDCPTVCFENEESAFEYVEAVLLGSGLSWDEFLLRWLSSDQILDPSLFDEVELFSSRSCHDQKLLFDCANEVLKAVCERYFGCNPRVSLGKHNIRPVPKGMDLINEVWEGVEWYLLQYSAPHSLDQLVKKDMEKSGTWMDLRLDLGHIGVEMGEIILEELVDDTILSISSDTLECAEDVLPAKSEIESSVDQ</sequence>
<feature type="domain" description="DUF4378" evidence="3">
    <location>
        <begin position="776"/>
        <end position="924"/>
    </location>
</feature>
<evidence type="ECO:0000259" key="3">
    <source>
        <dbReference type="Pfam" id="PF14309"/>
    </source>
</evidence>
<evidence type="ECO:0000313" key="4">
    <source>
        <dbReference type="EMBL" id="MCD9642716.1"/>
    </source>
</evidence>
<feature type="compositionally biased region" description="Basic and acidic residues" evidence="1">
    <location>
        <begin position="675"/>
        <end position="686"/>
    </location>
</feature>
<keyword evidence="5" id="KW-1185">Reference proteome</keyword>
<feature type="compositionally biased region" description="Basic and acidic residues" evidence="1">
    <location>
        <begin position="699"/>
        <end position="716"/>
    </location>
</feature>
<feature type="compositionally biased region" description="Basic residues" evidence="1">
    <location>
        <begin position="122"/>
        <end position="135"/>
    </location>
</feature>
<gene>
    <name evidence="4" type="ORF">HAX54_029624</name>
</gene>
<feature type="region of interest" description="Disordered" evidence="1">
    <location>
        <begin position="498"/>
        <end position="555"/>
    </location>
</feature>
<dbReference type="InterPro" id="IPR025486">
    <property type="entry name" value="DUF4378"/>
</dbReference>
<evidence type="ECO:0008006" key="6">
    <source>
        <dbReference type="Google" id="ProtNLM"/>
    </source>
</evidence>
<dbReference type="Proteomes" id="UP000823775">
    <property type="component" value="Unassembled WGS sequence"/>
</dbReference>
<reference evidence="4 5" key="1">
    <citation type="journal article" date="2021" name="BMC Genomics">
        <title>Datura genome reveals duplications of psychoactive alkaloid biosynthetic genes and high mutation rate following tissue culture.</title>
        <authorList>
            <person name="Rajewski A."/>
            <person name="Carter-House D."/>
            <person name="Stajich J."/>
            <person name="Litt A."/>
        </authorList>
    </citation>
    <scope>NUCLEOTIDE SEQUENCE [LARGE SCALE GENOMIC DNA]</scope>
    <source>
        <strain evidence="4">AR-01</strain>
    </source>
</reference>
<organism evidence="4 5">
    <name type="scientific">Datura stramonium</name>
    <name type="common">Jimsonweed</name>
    <name type="synonym">Common thornapple</name>
    <dbReference type="NCBI Taxonomy" id="4076"/>
    <lineage>
        <taxon>Eukaryota</taxon>
        <taxon>Viridiplantae</taxon>
        <taxon>Streptophyta</taxon>
        <taxon>Embryophyta</taxon>
        <taxon>Tracheophyta</taxon>
        <taxon>Spermatophyta</taxon>
        <taxon>Magnoliopsida</taxon>
        <taxon>eudicotyledons</taxon>
        <taxon>Gunneridae</taxon>
        <taxon>Pentapetalae</taxon>
        <taxon>asterids</taxon>
        <taxon>lamiids</taxon>
        <taxon>Solanales</taxon>
        <taxon>Solanaceae</taxon>
        <taxon>Solanoideae</taxon>
        <taxon>Datureae</taxon>
        <taxon>Datura</taxon>
    </lineage>
</organism>
<feature type="region of interest" description="Disordered" evidence="1">
    <location>
        <begin position="602"/>
        <end position="624"/>
    </location>
</feature>
<proteinExistence type="predicted"/>
<feature type="compositionally biased region" description="Basic and acidic residues" evidence="1">
    <location>
        <begin position="395"/>
        <end position="421"/>
    </location>
</feature>
<dbReference type="Pfam" id="PF12552">
    <property type="entry name" value="DUF3741"/>
    <property type="match status" value="1"/>
</dbReference>
<feature type="compositionally biased region" description="Polar residues" evidence="1">
    <location>
        <begin position="98"/>
        <end position="121"/>
    </location>
</feature>
<feature type="compositionally biased region" description="Low complexity" evidence="1">
    <location>
        <begin position="688"/>
        <end position="698"/>
    </location>
</feature>
<dbReference type="Pfam" id="PF14309">
    <property type="entry name" value="DUF4378"/>
    <property type="match status" value="1"/>
</dbReference>
<evidence type="ECO:0000259" key="2">
    <source>
        <dbReference type="Pfam" id="PF12552"/>
    </source>
</evidence>
<evidence type="ECO:0000313" key="5">
    <source>
        <dbReference type="Proteomes" id="UP000823775"/>
    </source>
</evidence>
<dbReference type="InterPro" id="IPR022212">
    <property type="entry name" value="DUF3741"/>
</dbReference>
<comment type="caution">
    <text evidence="4">The sequence shown here is derived from an EMBL/GenBank/DDBJ whole genome shotgun (WGS) entry which is preliminary data.</text>
</comment>
<feature type="compositionally biased region" description="Polar residues" evidence="1">
    <location>
        <begin position="58"/>
        <end position="68"/>
    </location>
</feature>
<dbReference type="EMBL" id="JACEIK010003687">
    <property type="protein sequence ID" value="MCD9642716.1"/>
    <property type="molecule type" value="Genomic_DNA"/>
</dbReference>
<protein>
    <recommendedName>
        <fullName evidence="6">DUF4378 domain-containing protein</fullName>
    </recommendedName>
</protein>
<feature type="domain" description="DUF3741" evidence="2">
    <location>
        <begin position="222"/>
        <end position="266"/>
    </location>
</feature>
<feature type="region of interest" description="Disordered" evidence="1">
    <location>
        <begin position="675"/>
        <end position="725"/>
    </location>
</feature>
<feature type="region of interest" description="Disordered" evidence="1">
    <location>
        <begin position="394"/>
        <end position="437"/>
    </location>
</feature>
<dbReference type="PANTHER" id="PTHR47212">
    <property type="entry name" value="ADHESIN-LIKE PROTEIN, PUTATIVE (DUF3741)-RELATED"/>
    <property type="match status" value="1"/>
</dbReference>
<accession>A0ABS8V6B1</accession>
<feature type="compositionally biased region" description="Basic and acidic residues" evidence="1">
    <location>
        <begin position="295"/>
        <end position="305"/>
    </location>
</feature>
<evidence type="ECO:0000256" key="1">
    <source>
        <dbReference type="SAM" id="MobiDB-lite"/>
    </source>
</evidence>
<feature type="region of interest" description="Disordered" evidence="1">
    <location>
        <begin position="43"/>
        <end position="166"/>
    </location>
</feature>